<evidence type="ECO:0000313" key="4">
    <source>
        <dbReference type="Proteomes" id="UP000828251"/>
    </source>
</evidence>
<dbReference type="PANTHER" id="PTHR31286:SF173">
    <property type="entry name" value="DUF4283 DOMAIN-CONTAINING PROTEIN"/>
    <property type="match status" value="1"/>
</dbReference>
<keyword evidence="1" id="KW-0479">Metal-binding</keyword>
<sequence length="135" mass="15290">MAFDPFQAFPSIVMAWIRFSALPSYLYNRKIITANGELVGKVVKLDLNTDSRTMGRFARLVVYVNLGKSLVPQILINSRSQKVEYEALSTICFYCGRYGHVKNLCNFKSPKPVVEVNRDSLVTALENQRRVIGRG</sequence>
<evidence type="ECO:0000256" key="1">
    <source>
        <dbReference type="PROSITE-ProRule" id="PRU00047"/>
    </source>
</evidence>
<dbReference type="Proteomes" id="UP000828251">
    <property type="component" value="Unassembled WGS sequence"/>
</dbReference>
<protein>
    <recommendedName>
        <fullName evidence="2">CCHC-type domain-containing protein</fullName>
    </recommendedName>
</protein>
<dbReference type="AlphaFoldDB" id="A0A9D4ADX9"/>
<proteinExistence type="predicted"/>
<dbReference type="EMBL" id="JAIQCV010000003">
    <property type="protein sequence ID" value="KAH1114567.1"/>
    <property type="molecule type" value="Genomic_DNA"/>
</dbReference>
<dbReference type="InterPro" id="IPR040256">
    <property type="entry name" value="At4g02000-like"/>
</dbReference>
<dbReference type="OrthoDB" id="786567at2759"/>
<name>A0A9D4ADX9_9ROSI</name>
<accession>A0A9D4ADX9</accession>
<dbReference type="GO" id="GO:0008270">
    <property type="term" value="F:zinc ion binding"/>
    <property type="evidence" value="ECO:0007669"/>
    <property type="project" value="UniProtKB-KW"/>
</dbReference>
<reference evidence="3 4" key="1">
    <citation type="journal article" date="2021" name="Plant Biotechnol. J.">
        <title>Multi-omics assisted identification of the key and species-specific regulatory components of drought-tolerant mechanisms in Gossypium stocksii.</title>
        <authorList>
            <person name="Yu D."/>
            <person name="Ke L."/>
            <person name="Zhang D."/>
            <person name="Wu Y."/>
            <person name="Sun Y."/>
            <person name="Mei J."/>
            <person name="Sun J."/>
            <person name="Sun Y."/>
        </authorList>
    </citation>
    <scope>NUCLEOTIDE SEQUENCE [LARGE SCALE GENOMIC DNA]</scope>
    <source>
        <strain evidence="4">cv. E1</strain>
        <tissue evidence="3">Leaf</tissue>
    </source>
</reference>
<dbReference type="InterPro" id="IPR001878">
    <property type="entry name" value="Znf_CCHC"/>
</dbReference>
<dbReference type="GO" id="GO:0003676">
    <property type="term" value="F:nucleic acid binding"/>
    <property type="evidence" value="ECO:0007669"/>
    <property type="project" value="InterPro"/>
</dbReference>
<keyword evidence="1" id="KW-0862">Zinc</keyword>
<keyword evidence="4" id="KW-1185">Reference proteome</keyword>
<gene>
    <name evidence="3" type="ORF">J1N35_007945</name>
</gene>
<keyword evidence="1" id="KW-0863">Zinc-finger</keyword>
<evidence type="ECO:0000259" key="2">
    <source>
        <dbReference type="PROSITE" id="PS50158"/>
    </source>
</evidence>
<organism evidence="3 4">
    <name type="scientific">Gossypium stocksii</name>
    <dbReference type="NCBI Taxonomy" id="47602"/>
    <lineage>
        <taxon>Eukaryota</taxon>
        <taxon>Viridiplantae</taxon>
        <taxon>Streptophyta</taxon>
        <taxon>Embryophyta</taxon>
        <taxon>Tracheophyta</taxon>
        <taxon>Spermatophyta</taxon>
        <taxon>Magnoliopsida</taxon>
        <taxon>eudicotyledons</taxon>
        <taxon>Gunneridae</taxon>
        <taxon>Pentapetalae</taxon>
        <taxon>rosids</taxon>
        <taxon>malvids</taxon>
        <taxon>Malvales</taxon>
        <taxon>Malvaceae</taxon>
        <taxon>Malvoideae</taxon>
        <taxon>Gossypium</taxon>
    </lineage>
</organism>
<evidence type="ECO:0000313" key="3">
    <source>
        <dbReference type="EMBL" id="KAH1114567.1"/>
    </source>
</evidence>
<comment type="caution">
    <text evidence="3">The sequence shown here is derived from an EMBL/GenBank/DDBJ whole genome shotgun (WGS) entry which is preliminary data.</text>
</comment>
<feature type="domain" description="CCHC-type" evidence="2">
    <location>
        <begin position="92"/>
        <end position="105"/>
    </location>
</feature>
<dbReference type="PANTHER" id="PTHR31286">
    <property type="entry name" value="GLYCINE-RICH CELL WALL STRUCTURAL PROTEIN 1.8-LIKE"/>
    <property type="match status" value="1"/>
</dbReference>
<dbReference type="PROSITE" id="PS50158">
    <property type="entry name" value="ZF_CCHC"/>
    <property type="match status" value="1"/>
</dbReference>